<feature type="region of interest" description="Disordered" evidence="1">
    <location>
        <begin position="25"/>
        <end position="61"/>
    </location>
</feature>
<evidence type="ECO:0008006" key="4">
    <source>
        <dbReference type="Google" id="ProtNLM"/>
    </source>
</evidence>
<organism evidence="2 3">
    <name type="scientific">Candidatus Taylorbacteria bacterium RIFCSPHIGHO2_01_FULL_51_15</name>
    <dbReference type="NCBI Taxonomy" id="1802304"/>
    <lineage>
        <taxon>Bacteria</taxon>
        <taxon>Candidatus Tayloriibacteriota</taxon>
    </lineage>
</organism>
<name>A0A1G2MB87_9BACT</name>
<comment type="caution">
    <text evidence="2">The sequence shown here is derived from an EMBL/GenBank/DDBJ whole genome shotgun (WGS) entry which is preliminary data.</text>
</comment>
<protein>
    <recommendedName>
        <fullName evidence="4">LTD domain-containing protein</fullName>
    </recommendedName>
</protein>
<proteinExistence type="predicted"/>
<reference evidence="2 3" key="1">
    <citation type="journal article" date="2016" name="Nat. Commun.">
        <title>Thousands of microbial genomes shed light on interconnected biogeochemical processes in an aquifer system.</title>
        <authorList>
            <person name="Anantharaman K."/>
            <person name="Brown C.T."/>
            <person name="Hug L.A."/>
            <person name="Sharon I."/>
            <person name="Castelle C.J."/>
            <person name="Probst A.J."/>
            <person name="Thomas B.C."/>
            <person name="Singh A."/>
            <person name="Wilkins M.J."/>
            <person name="Karaoz U."/>
            <person name="Brodie E.L."/>
            <person name="Williams K.H."/>
            <person name="Hubbard S.S."/>
            <person name="Banfield J.F."/>
        </authorList>
    </citation>
    <scope>NUCLEOTIDE SEQUENCE [LARGE SCALE GENOMIC DNA]</scope>
</reference>
<gene>
    <name evidence="2" type="ORF">A2849_02250</name>
</gene>
<accession>A0A1G2MB87</accession>
<evidence type="ECO:0000256" key="1">
    <source>
        <dbReference type="SAM" id="MobiDB-lite"/>
    </source>
</evidence>
<dbReference type="AlphaFoldDB" id="A0A1G2MB87"/>
<evidence type="ECO:0000313" key="3">
    <source>
        <dbReference type="Proteomes" id="UP000178121"/>
    </source>
</evidence>
<sequence length="310" mass="34016">MDDIKWFAGFLIILGVLWLGTRGKGVERQTERATTTPAVSRTLPREAPPRNGGARNAPLYPPAGTIISESVLPDTLLDSNVSPLRGQLSVSSIQRSGPAEKEYVVIQASAKNQGDVELTGLVLGSGVSLNAHAIGRGWSFVTLGSMGEGEIIYLRPGARAYVGSGRAPLGHTTGSPNSGAFQLNLCSGYFEQGLTFYPSLPLQCPRPIDDPLPLPPNELSDACYDYLKRVKRCTVPSSVPENLKMDGSCQAHVFNRINYNQCYANYKDLPTFFTGEWRIYLGRTSELWHDRHDLVELVDREGRLIDSRSY</sequence>
<dbReference type="EMBL" id="MHRI01000013">
    <property type="protein sequence ID" value="OHA21156.1"/>
    <property type="molecule type" value="Genomic_DNA"/>
</dbReference>
<evidence type="ECO:0000313" key="2">
    <source>
        <dbReference type="EMBL" id="OHA21156.1"/>
    </source>
</evidence>
<dbReference type="Proteomes" id="UP000178121">
    <property type="component" value="Unassembled WGS sequence"/>
</dbReference>